<dbReference type="PANTHER" id="PTHR34216">
    <property type="match status" value="1"/>
</dbReference>
<evidence type="ECO:0000256" key="1">
    <source>
        <dbReference type="ARBA" id="ARBA00004613"/>
    </source>
</evidence>
<gene>
    <name evidence="4" type="ORF">SAMN04487997_2249</name>
</gene>
<evidence type="ECO:0000259" key="3">
    <source>
        <dbReference type="PROSITE" id="PS51677"/>
    </source>
</evidence>
<name>A0A1H6VGC9_9GAMM</name>
<dbReference type="CDD" id="cd10918">
    <property type="entry name" value="CE4_NodB_like_5s_6s"/>
    <property type="match status" value="1"/>
</dbReference>
<keyword evidence="2" id="KW-0732">Signal</keyword>
<dbReference type="AlphaFoldDB" id="A0A1H6VGC9"/>
<proteinExistence type="predicted"/>
<evidence type="ECO:0000256" key="2">
    <source>
        <dbReference type="ARBA" id="ARBA00022729"/>
    </source>
</evidence>
<sequence length="363" mass="40528">MTTEAANDFGRAVPQRPGKRQRLAAFCSAVGVLPGLTSLRRILRKDLRILAYHRVLNISDPDAFAFDLNEVSASPEQFRQQMELVKRHYDPVSFRELIAAIEGGQPLPPRPLIVTFDDGYDDNYHIAFPILRELGLSAMFFVSTGHIDSGMPYAYDWLVHMLCRTRATRLKVAELAFDKALPATLAGRRELGKELLFHLKGLDAATQAAIIARLGDDWGMPPARHPQCRPMTWDQLREMRAAGMEVGSHGVDHNILAKLSPAAMAAEVRQSMRTLERELGPPIEVLSYPVGGPDSYNEQVIEAAREAGFRMACNYVTGVNRLPVPAHYELQRLSVESEMDIDWFAAMTSLPEVFAHPKRVRAG</sequence>
<dbReference type="GO" id="GO:0016810">
    <property type="term" value="F:hydrolase activity, acting on carbon-nitrogen (but not peptide) bonds"/>
    <property type="evidence" value="ECO:0007669"/>
    <property type="project" value="InterPro"/>
</dbReference>
<evidence type="ECO:0000313" key="5">
    <source>
        <dbReference type="Proteomes" id="UP000199420"/>
    </source>
</evidence>
<dbReference type="InterPro" id="IPR051398">
    <property type="entry name" value="Polysacch_Deacetylase"/>
</dbReference>
<dbReference type="GO" id="GO:0005975">
    <property type="term" value="P:carbohydrate metabolic process"/>
    <property type="evidence" value="ECO:0007669"/>
    <property type="project" value="InterPro"/>
</dbReference>
<reference evidence="4 5" key="1">
    <citation type="submission" date="2016-10" db="EMBL/GenBank/DDBJ databases">
        <authorList>
            <person name="de Groot N.N."/>
        </authorList>
    </citation>
    <scope>NUCLEOTIDE SEQUENCE [LARGE SCALE GENOMIC DNA]</scope>
    <source>
        <strain evidence="4 5">DSM 26515</strain>
    </source>
</reference>
<dbReference type="GO" id="GO:0005576">
    <property type="term" value="C:extracellular region"/>
    <property type="evidence" value="ECO:0007669"/>
    <property type="project" value="UniProtKB-SubCell"/>
</dbReference>
<protein>
    <submittedName>
        <fullName evidence="4">Polysaccharide deacetylase</fullName>
    </submittedName>
</protein>
<dbReference type="Pfam" id="PF01522">
    <property type="entry name" value="Polysacc_deac_1"/>
    <property type="match status" value="2"/>
</dbReference>
<organism evidence="4 5">
    <name type="scientific">Frateuria terrea</name>
    <dbReference type="NCBI Taxonomy" id="529704"/>
    <lineage>
        <taxon>Bacteria</taxon>
        <taxon>Pseudomonadati</taxon>
        <taxon>Pseudomonadota</taxon>
        <taxon>Gammaproteobacteria</taxon>
        <taxon>Lysobacterales</taxon>
        <taxon>Rhodanobacteraceae</taxon>
        <taxon>Frateuria</taxon>
    </lineage>
</organism>
<accession>A0A1H6VGC9</accession>
<feature type="domain" description="NodB homology" evidence="3">
    <location>
        <begin position="110"/>
        <end position="363"/>
    </location>
</feature>
<evidence type="ECO:0000313" key="4">
    <source>
        <dbReference type="EMBL" id="SEJ02786.1"/>
    </source>
</evidence>
<keyword evidence="5" id="KW-1185">Reference proteome</keyword>
<dbReference type="PANTHER" id="PTHR34216:SF3">
    <property type="entry name" value="POLY-BETA-1,6-N-ACETYL-D-GLUCOSAMINE N-DEACETYLASE"/>
    <property type="match status" value="1"/>
</dbReference>
<dbReference type="EMBL" id="FNYC01000004">
    <property type="protein sequence ID" value="SEJ02786.1"/>
    <property type="molecule type" value="Genomic_DNA"/>
</dbReference>
<dbReference type="InterPro" id="IPR011330">
    <property type="entry name" value="Glyco_hydro/deAcase_b/a-brl"/>
</dbReference>
<dbReference type="PROSITE" id="PS51677">
    <property type="entry name" value="NODB"/>
    <property type="match status" value="1"/>
</dbReference>
<dbReference type="InterPro" id="IPR002509">
    <property type="entry name" value="NODB_dom"/>
</dbReference>
<dbReference type="Gene3D" id="3.20.20.370">
    <property type="entry name" value="Glycoside hydrolase/deacetylase"/>
    <property type="match status" value="1"/>
</dbReference>
<comment type="subcellular location">
    <subcellularLocation>
        <location evidence="1">Secreted</location>
    </subcellularLocation>
</comment>
<dbReference type="SUPFAM" id="SSF88713">
    <property type="entry name" value="Glycoside hydrolase/deacetylase"/>
    <property type="match status" value="1"/>
</dbReference>
<dbReference type="STRING" id="529704.SAMN02927913_2981"/>
<dbReference type="Proteomes" id="UP000199420">
    <property type="component" value="Unassembled WGS sequence"/>
</dbReference>